<dbReference type="PANTHER" id="PTHR35889:SF3">
    <property type="entry name" value="F-BOX DOMAIN-CONTAINING PROTEIN"/>
    <property type="match status" value="1"/>
</dbReference>
<comment type="caution">
    <text evidence="2">The sequence shown here is derived from an EMBL/GenBank/DDBJ whole genome shotgun (WGS) entry which is preliminary data.</text>
</comment>
<dbReference type="Pfam" id="PF07587">
    <property type="entry name" value="PSD1"/>
    <property type="match status" value="1"/>
</dbReference>
<dbReference type="PANTHER" id="PTHR35889">
    <property type="entry name" value="CYCLOINULO-OLIGOSACCHARIDE FRUCTANOTRANSFERASE-RELATED"/>
    <property type="match status" value="1"/>
</dbReference>
<feature type="domain" description="DUF1553" evidence="1">
    <location>
        <begin position="52"/>
        <end position="303"/>
    </location>
</feature>
<evidence type="ECO:0000259" key="1">
    <source>
        <dbReference type="Pfam" id="PF07587"/>
    </source>
</evidence>
<keyword evidence="3" id="KW-1185">Reference proteome</keyword>
<sequence>METVPELMVMQEMPKPRKTFLLQRGNYDTPGEQVFPNTPESILPFPKNLPKNRYGLALWLTNPKNPLTARVAVNRLWQNLLGVGLVKTSDDFGNQGEMPSHPELLDWLAVTFRESGWNIKKMNKMIVLSATYRQDSQTAKNTREKDPENRLLARGPAYRMSAEMIRDNALMASGLLNRKIGGKSVKPYQPDGLWEINSMTYVPDSGAAIYRRSLYVIVKRSVPNPTLATFDAPSRSYCMVRRQSTNTPLQALVTLNDPTFIEASRVLGAQMCQIADSRQGISQVYRKLTGRRIAKAELELLNTMQQAQVKKFRQQPAKQKGWLTIGQYRAVKSMDQALLAANTVVANTILNSDASLTKR</sequence>
<accession>A0A369QCA2</accession>
<dbReference type="InterPro" id="IPR022655">
    <property type="entry name" value="DUF1553"/>
</dbReference>
<dbReference type="AlphaFoldDB" id="A0A369QCA2"/>
<dbReference type="Proteomes" id="UP000253919">
    <property type="component" value="Unassembled WGS sequence"/>
</dbReference>
<dbReference type="EMBL" id="QASA01000001">
    <property type="protein sequence ID" value="RDC62523.1"/>
    <property type="molecule type" value="Genomic_DNA"/>
</dbReference>
<reference evidence="2 3" key="1">
    <citation type="submission" date="2018-04" db="EMBL/GenBank/DDBJ databases">
        <title>Adhaeribacter sp. HMF7616 genome sequencing and assembly.</title>
        <authorList>
            <person name="Kang H."/>
            <person name="Kang J."/>
            <person name="Cha I."/>
            <person name="Kim H."/>
            <person name="Joh K."/>
        </authorList>
    </citation>
    <scope>NUCLEOTIDE SEQUENCE [LARGE SCALE GENOMIC DNA]</scope>
    <source>
        <strain evidence="2 3">HMF7616</strain>
    </source>
</reference>
<gene>
    <name evidence="2" type="ORF">AHMF7616_01117</name>
</gene>
<organism evidence="2 3">
    <name type="scientific">Adhaeribacter pallidiroseus</name>
    <dbReference type="NCBI Taxonomy" id="2072847"/>
    <lineage>
        <taxon>Bacteria</taxon>
        <taxon>Pseudomonadati</taxon>
        <taxon>Bacteroidota</taxon>
        <taxon>Cytophagia</taxon>
        <taxon>Cytophagales</taxon>
        <taxon>Hymenobacteraceae</taxon>
        <taxon>Adhaeribacter</taxon>
    </lineage>
</organism>
<name>A0A369QCA2_9BACT</name>
<protein>
    <recommendedName>
        <fullName evidence="1">DUF1553 domain-containing protein</fullName>
    </recommendedName>
</protein>
<evidence type="ECO:0000313" key="2">
    <source>
        <dbReference type="EMBL" id="RDC62523.1"/>
    </source>
</evidence>
<proteinExistence type="predicted"/>
<evidence type="ECO:0000313" key="3">
    <source>
        <dbReference type="Proteomes" id="UP000253919"/>
    </source>
</evidence>